<protein>
    <submittedName>
        <fullName evidence="1">Uncharacterized protein</fullName>
    </submittedName>
</protein>
<sequence length="76" mass="8886">MINNAHLIGFCIAYFNGCFSDFHSKFLQSHKFYFLILPKQTKKSSPRIFSEKAFLLFFSCFSIFLVLQGIYHLVHG</sequence>
<dbReference type="AlphaFoldDB" id="A0A2Z5C585"/>
<accession>A0A2Z5C585</accession>
<comment type="caution">
    <text evidence="1">The sequence shown here is derived from an EMBL/GenBank/DDBJ whole genome shotgun (WGS) entry which is preliminary data.</text>
</comment>
<proteinExistence type="predicted"/>
<dbReference type="EMBL" id="AAALRN010000003">
    <property type="protein sequence ID" value="EAD1185171.1"/>
    <property type="molecule type" value="Genomic_DNA"/>
</dbReference>
<name>A0A2Z5C585_LISMN</name>
<reference evidence="1 2" key="1">
    <citation type="submission" date="2018-06" db="EMBL/GenBank/DDBJ databases">
        <authorList>
            <consortium name="GenomeTrakr: Next Generation Sequencing Network for Food Pathogen Tracability"/>
        </authorList>
    </citation>
    <scope>NUCLEOTIDE SEQUENCE [LARGE SCALE GENOMIC DNA]</scope>
    <source>
        <strain evidence="1 2">FDA00008584</strain>
    </source>
</reference>
<evidence type="ECO:0000313" key="1">
    <source>
        <dbReference type="EMBL" id="EAD1185171.1"/>
    </source>
</evidence>
<dbReference type="Proteomes" id="UP000403352">
    <property type="component" value="Unassembled WGS sequence"/>
</dbReference>
<evidence type="ECO:0000313" key="2">
    <source>
        <dbReference type="Proteomes" id="UP000403352"/>
    </source>
</evidence>
<gene>
    <name evidence="1" type="ORF">QD52_08800</name>
</gene>
<organism evidence="1 2">
    <name type="scientific">Listeria monocytogenes</name>
    <dbReference type="NCBI Taxonomy" id="1639"/>
    <lineage>
        <taxon>Bacteria</taxon>
        <taxon>Bacillati</taxon>
        <taxon>Bacillota</taxon>
        <taxon>Bacilli</taxon>
        <taxon>Bacillales</taxon>
        <taxon>Listeriaceae</taxon>
        <taxon>Listeria</taxon>
    </lineage>
</organism>